<dbReference type="Proteomes" id="UP000694867">
    <property type="component" value="Unplaced"/>
</dbReference>
<dbReference type="PROSITE" id="PS51421">
    <property type="entry name" value="RAS"/>
    <property type="match status" value="1"/>
</dbReference>
<dbReference type="GO" id="GO:0003924">
    <property type="term" value="F:GTPase activity"/>
    <property type="evidence" value="ECO:0007669"/>
    <property type="project" value="InterPro"/>
</dbReference>
<dbReference type="InterPro" id="IPR001806">
    <property type="entry name" value="Small_GTPase"/>
</dbReference>
<sequence length="502" mass="55971">MSRSFRLMSSTETEYDTRDFPAPYQPRQFSGADDYFEGIEEDNSSGGRNSARGHSYQGTSPPLHSPHHSQLESQSSYPVQSPYPTETFTPYDNVRRPRSASIPFVLDSGHDRPSSSASHRVDRALVEQDSLTSPQGFEEENRMRPAGQHYAPHPMDSPDSPSRRHRPRARTLEGLFFQTRHNRSQSYRSSSARSELHDDLENDFFRPRVSTMPSANPNGSPGEEQHFYLARNFQTNSKGKLVNCGDCYREGSRSNTSVNSSSSNKSSPAAASAAGDGGPPLKVMMLGGVGVGKSSLVSQFTSSEFVNAYEYSCDEEEIRPVSVIIDDEEYYLSFIDHPICSDLSHPGSAEDQATDADAYLVVYSTTDAGSFQKAEDLLNKLRQRGEIHNRAVILVANKCDLARSREVSESSGRDVASHYECKYAEISAGLKHNVDELLVGLVTQIRLKAEQQKGDKKNKPTQERRHSKTSLFLGNRTRLFFDKIFGRGDHVKSKSCDNLQEL</sequence>
<dbReference type="RefSeq" id="XP_003739657.3">
    <property type="nucleotide sequence ID" value="XM_003739609.3"/>
</dbReference>
<feature type="compositionally biased region" description="Acidic residues" evidence="3">
    <location>
        <begin position="34"/>
        <end position="43"/>
    </location>
</feature>
<dbReference type="GeneID" id="100904545"/>
<evidence type="ECO:0000256" key="1">
    <source>
        <dbReference type="ARBA" id="ARBA00008846"/>
    </source>
</evidence>
<feature type="compositionally biased region" description="Low complexity" evidence="3">
    <location>
        <begin position="253"/>
        <end position="274"/>
    </location>
</feature>
<evidence type="ECO:0000313" key="4">
    <source>
        <dbReference type="Proteomes" id="UP000694867"/>
    </source>
</evidence>
<accession>A0AAJ6QPG9</accession>
<protein>
    <submittedName>
        <fullName evidence="5">Uncharacterized protein LOC100904545</fullName>
    </submittedName>
</protein>
<dbReference type="Gene3D" id="3.40.50.300">
    <property type="entry name" value="P-loop containing nucleotide triphosphate hydrolases"/>
    <property type="match status" value="1"/>
</dbReference>
<organism evidence="4 5">
    <name type="scientific">Galendromus occidentalis</name>
    <name type="common">western predatory mite</name>
    <dbReference type="NCBI Taxonomy" id="34638"/>
    <lineage>
        <taxon>Eukaryota</taxon>
        <taxon>Metazoa</taxon>
        <taxon>Ecdysozoa</taxon>
        <taxon>Arthropoda</taxon>
        <taxon>Chelicerata</taxon>
        <taxon>Arachnida</taxon>
        <taxon>Acari</taxon>
        <taxon>Parasitiformes</taxon>
        <taxon>Mesostigmata</taxon>
        <taxon>Gamasina</taxon>
        <taxon>Phytoseioidea</taxon>
        <taxon>Phytoseiidae</taxon>
        <taxon>Typhlodrominae</taxon>
        <taxon>Galendromus</taxon>
    </lineage>
</organism>
<gene>
    <name evidence="5" type="primary">LOC100904545</name>
</gene>
<name>A0AAJ6QPG9_9ACAR</name>
<dbReference type="KEGG" id="goe:100904545"/>
<dbReference type="InterPro" id="IPR051641">
    <property type="entry name" value="RGK_GTP-binding_reg"/>
</dbReference>
<evidence type="ECO:0000256" key="2">
    <source>
        <dbReference type="ARBA" id="ARBA00022553"/>
    </source>
</evidence>
<proteinExistence type="inferred from homology"/>
<dbReference type="PROSITE" id="PS51419">
    <property type="entry name" value="RAB"/>
    <property type="match status" value="1"/>
</dbReference>
<dbReference type="PRINTS" id="PR00449">
    <property type="entry name" value="RASTRNSFRMNG"/>
</dbReference>
<feature type="compositionally biased region" description="Polar residues" evidence="3">
    <location>
        <begin position="1"/>
        <end position="12"/>
    </location>
</feature>
<dbReference type="GO" id="GO:0005525">
    <property type="term" value="F:GTP binding"/>
    <property type="evidence" value="ECO:0007669"/>
    <property type="project" value="InterPro"/>
</dbReference>
<feature type="compositionally biased region" description="Low complexity" evidence="3">
    <location>
        <begin position="73"/>
        <end position="84"/>
    </location>
</feature>
<dbReference type="Pfam" id="PF00071">
    <property type="entry name" value="Ras"/>
    <property type="match status" value="1"/>
</dbReference>
<comment type="similarity">
    <text evidence="1">Belongs to the small GTPase superfamily. RGK family.</text>
</comment>
<dbReference type="PANTHER" id="PTHR45775">
    <property type="entry name" value="RAD, GEM/KIR FAMILY MEMBER 2, ISOFORM C"/>
    <property type="match status" value="1"/>
</dbReference>
<dbReference type="PANTHER" id="PTHR45775:SF6">
    <property type="entry name" value="RAD, GEM_KIR FAMILY MEMBER 2, ISOFORM C"/>
    <property type="match status" value="1"/>
</dbReference>
<feature type="compositionally biased region" description="Basic and acidic residues" evidence="3">
    <location>
        <begin position="108"/>
        <end position="126"/>
    </location>
</feature>
<dbReference type="AlphaFoldDB" id="A0AAJ6QPG9"/>
<dbReference type="GO" id="GO:0005886">
    <property type="term" value="C:plasma membrane"/>
    <property type="evidence" value="ECO:0007669"/>
    <property type="project" value="TreeGrafter"/>
</dbReference>
<dbReference type="SMART" id="SM00175">
    <property type="entry name" value="RAB"/>
    <property type="match status" value="1"/>
</dbReference>
<dbReference type="SUPFAM" id="SSF52540">
    <property type="entry name" value="P-loop containing nucleoside triphosphate hydrolases"/>
    <property type="match status" value="1"/>
</dbReference>
<feature type="region of interest" description="Disordered" evidence="3">
    <location>
        <begin position="252"/>
        <end position="277"/>
    </location>
</feature>
<keyword evidence="2" id="KW-0597">Phosphoprotein</keyword>
<evidence type="ECO:0000313" key="5">
    <source>
        <dbReference type="RefSeq" id="XP_003739657.3"/>
    </source>
</evidence>
<keyword evidence="4" id="KW-1185">Reference proteome</keyword>
<evidence type="ECO:0000256" key="3">
    <source>
        <dbReference type="SAM" id="MobiDB-lite"/>
    </source>
</evidence>
<dbReference type="InterPro" id="IPR027417">
    <property type="entry name" value="P-loop_NTPase"/>
</dbReference>
<reference evidence="5" key="1">
    <citation type="submission" date="2025-08" db="UniProtKB">
        <authorList>
            <consortium name="RefSeq"/>
        </authorList>
    </citation>
    <scope>IDENTIFICATION</scope>
</reference>
<feature type="compositionally biased region" description="Low complexity" evidence="3">
    <location>
        <begin position="151"/>
        <end position="160"/>
    </location>
</feature>
<dbReference type="GO" id="GO:0005246">
    <property type="term" value="F:calcium channel regulator activity"/>
    <property type="evidence" value="ECO:0007669"/>
    <property type="project" value="TreeGrafter"/>
</dbReference>
<dbReference type="SMART" id="SM00173">
    <property type="entry name" value="RAS"/>
    <property type="match status" value="1"/>
</dbReference>
<feature type="compositionally biased region" description="Low complexity" evidence="3">
    <location>
        <begin position="184"/>
        <end position="193"/>
    </location>
</feature>
<feature type="region of interest" description="Disordered" evidence="3">
    <location>
        <begin position="1"/>
        <end position="195"/>
    </location>
</feature>